<reference evidence="2 3" key="1">
    <citation type="journal article" date="2014" name="Genome Biol. Evol.">
        <title>The secreted proteins of Achlya hypogyna and Thraustotheca clavata identify the ancestral oomycete secretome and reveal gene acquisitions by horizontal gene transfer.</title>
        <authorList>
            <person name="Misner I."/>
            <person name="Blouin N."/>
            <person name="Leonard G."/>
            <person name="Richards T.A."/>
            <person name="Lane C.E."/>
        </authorList>
    </citation>
    <scope>NUCLEOTIDE SEQUENCE [LARGE SCALE GENOMIC DNA]</scope>
    <source>
        <strain evidence="2 3">ATCC 34112</strain>
    </source>
</reference>
<keyword evidence="1" id="KW-0812">Transmembrane</keyword>
<protein>
    <recommendedName>
        <fullName evidence="4">Transmembrane protein</fullName>
    </recommendedName>
</protein>
<organism evidence="2 3">
    <name type="scientific">Thraustotheca clavata</name>
    <dbReference type="NCBI Taxonomy" id="74557"/>
    <lineage>
        <taxon>Eukaryota</taxon>
        <taxon>Sar</taxon>
        <taxon>Stramenopiles</taxon>
        <taxon>Oomycota</taxon>
        <taxon>Saprolegniomycetes</taxon>
        <taxon>Saprolegniales</taxon>
        <taxon>Achlyaceae</taxon>
        <taxon>Thraustotheca</taxon>
    </lineage>
</organism>
<keyword evidence="3" id="KW-1185">Reference proteome</keyword>
<evidence type="ECO:0008006" key="4">
    <source>
        <dbReference type="Google" id="ProtNLM"/>
    </source>
</evidence>
<comment type="caution">
    <text evidence="2">The sequence shown here is derived from an EMBL/GenBank/DDBJ whole genome shotgun (WGS) entry which is preliminary data.</text>
</comment>
<sequence length="282" mass="32793">MAMLVNIASMPMKAYFSEHPPWSVPNQVSVASLILPFYGNTKNYTAMIDFPNFHPILTMEITMHKSCIMLPICQLRLMFSFMVANSRFSIQFCCSHNDMNWNNRGVCVQISYFSASIGFQCVRVTRGNLLANICLPHEFTITAIRTISANKTWFIAKFCYQMCVTIYVCYLMWTRHYRHCINLEHYEVAWGNPTPIILMNPYMTLAFFLDCWFSAETISISDNIYIILSAFMYLCRTLQLLVIQWSWTMGNVGFLLKIYFFLFDCILPSKYDHRQIDGGPPS</sequence>
<dbReference type="Proteomes" id="UP000243217">
    <property type="component" value="Unassembled WGS sequence"/>
</dbReference>
<accession>A0A1W0ABL3</accession>
<name>A0A1W0ABL3_9STRA</name>
<keyword evidence="1" id="KW-0472">Membrane</keyword>
<dbReference type="AlphaFoldDB" id="A0A1W0ABL3"/>
<proteinExistence type="predicted"/>
<feature type="transmembrane region" description="Helical" evidence="1">
    <location>
        <begin position="249"/>
        <end position="267"/>
    </location>
</feature>
<gene>
    <name evidence="2" type="ORF">THRCLA_00339</name>
</gene>
<dbReference type="EMBL" id="JNBS01000183">
    <property type="protein sequence ID" value="OQS07672.1"/>
    <property type="molecule type" value="Genomic_DNA"/>
</dbReference>
<evidence type="ECO:0000313" key="2">
    <source>
        <dbReference type="EMBL" id="OQS07672.1"/>
    </source>
</evidence>
<evidence type="ECO:0000313" key="3">
    <source>
        <dbReference type="Proteomes" id="UP000243217"/>
    </source>
</evidence>
<feature type="transmembrane region" description="Helical" evidence="1">
    <location>
        <begin position="154"/>
        <end position="173"/>
    </location>
</feature>
<evidence type="ECO:0000256" key="1">
    <source>
        <dbReference type="SAM" id="Phobius"/>
    </source>
</evidence>
<keyword evidence="1" id="KW-1133">Transmembrane helix</keyword>